<dbReference type="EMBL" id="JACQAY010000099">
    <property type="protein sequence ID" value="MBI3539290.1"/>
    <property type="molecule type" value="Genomic_DNA"/>
</dbReference>
<dbReference type="SUPFAM" id="SSF51735">
    <property type="entry name" value="NAD(P)-binding Rossmann-fold domains"/>
    <property type="match status" value="1"/>
</dbReference>
<evidence type="ECO:0000313" key="2">
    <source>
        <dbReference type="EMBL" id="MBI3539290.1"/>
    </source>
</evidence>
<evidence type="ECO:0000259" key="1">
    <source>
        <dbReference type="Pfam" id="PF02670"/>
    </source>
</evidence>
<dbReference type="InterPro" id="IPR036291">
    <property type="entry name" value="NAD(P)-bd_dom_sf"/>
</dbReference>
<comment type="caution">
    <text evidence="2">The sequence shown here is derived from an EMBL/GenBank/DDBJ whole genome shotgun (WGS) entry which is preliminary data.</text>
</comment>
<evidence type="ECO:0000313" key="3">
    <source>
        <dbReference type="Proteomes" id="UP000807850"/>
    </source>
</evidence>
<protein>
    <submittedName>
        <fullName evidence="2">1-deoxy-D-xylulose-5-phosphate reductoisomerase</fullName>
    </submittedName>
</protein>
<dbReference type="GO" id="GO:0070402">
    <property type="term" value="F:NADPH binding"/>
    <property type="evidence" value="ECO:0007669"/>
    <property type="project" value="InterPro"/>
</dbReference>
<dbReference type="Proteomes" id="UP000807850">
    <property type="component" value="Unassembled WGS sequence"/>
</dbReference>
<feature type="non-terminal residue" evidence="2">
    <location>
        <position position="135"/>
    </location>
</feature>
<reference evidence="2" key="1">
    <citation type="submission" date="2020-07" db="EMBL/GenBank/DDBJ databases">
        <title>Huge and variable diversity of episymbiotic CPR bacteria and DPANN archaea in groundwater ecosystems.</title>
        <authorList>
            <person name="He C.Y."/>
            <person name="Keren R."/>
            <person name="Whittaker M."/>
            <person name="Farag I.F."/>
            <person name="Doudna J."/>
            <person name="Cate J.H.D."/>
            <person name="Banfield J.F."/>
        </authorList>
    </citation>
    <scope>NUCLEOTIDE SEQUENCE</scope>
    <source>
        <strain evidence="2">NC_groundwater_928_Pr1_S-0.2um_72_17</strain>
    </source>
</reference>
<dbReference type="GO" id="GO:0051484">
    <property type="term" value="P:isopentenyl diphosphate biosynthetic process, methylerythritol 4-phosphate pathway involved in terpenoid biosynthetic process"/>
    <property type="evidence" value="ECO:0007669"/>
    <property type="project" value="TreeGrafter"/>
</dbReference>
<feature type="domain" description="1-deoxy-D-xylulose 5-phosphate reductoisomerase N-terminal" evidence="1">
    <location>
        <begin position="4"/>
        <end position="135"/>
    </location>
</feature>
<dbReference type="GO" id="GO:0030604">
    <property type="term" value="F:1-deoxy-D-xylulose-5-phosphate reductoisomerase activity"/>
    <property type="evidence" value="ECO:0007669"/>
    <property type="project" value="InterPro"/>
</dbReference>
<sequence>MRTVAVLGATGSIGGQALEVAEAHRDRLRVTALSAGSRLDALEALVRRVAPEWTALERADDADAARRRLEDAARAAGVRQPRVLVGVGAGARLAAESGADIVVNGIVGAVGLEASLATLARGARLALANKESLVV</sequence>
<dbReference type="InterPro" id="IPR003821">
    <property type="entry name" value="DXP_reductoisomerase"/>
</dbReference>
<accession>A0A9D6L977</accession>
<dbReference type="Gene3D" id="3.40.50.720">
    <property type="entry name" value="NAD(P)-binding Rossmann-like Domain"/>
    <property type="match status" value="1"/>
</dbReference>
<dbReference type="PANTHER" id="PTHR30525:SF0">
    <property type="entry name" value="1-DEOXY-D-XYLULOSE 5-PHOSPHATE REDUCTOISOMERASE, CHLOROPLASTIC"/>
    <property type="match status" value="1"/>
</dbReference>
<organism evidence="2 3">
    <name type="scientific">Eiseniibacteriota bacterium</name>
    <dbReference type="NCBI Taxonomy" id="2212470"/>
    <lineage>
        <taxon>Bacteria</taxon>
        <taxon>Candidatus Eiseniibacteriota</taxon>
    </lineage>
</organism>
<dbReference type="PANTHER" id="PTHR30525">
    <property type="entry name" value="1-DEOXY-D-XYLULOSE 5-PHOSPHATE REDUCTOISOMERASE"/>
    <property type="match status" value="1"/>
</dbReference>
<gene>
    <name evidence="2" type="ORF">HY076_03350</name>
</gene>
<dbReference type="AlphaFoldDB" id="A0A9D6L977"/>
<name>A0A9D6L977_UNCEI</name>
<dbReference type="InterPro" id="IPR013512">
    <property type="entry name" value="DXP_reductoisomerase_N"/>
</dbReference>
<dbReference type="GO" id="GO:0030145">
    <property type="term" value="F:manganese ion binding"/>
    <property type="evidence" value="ECO:0007669"/>
    <property type="project" value="TreeGrafter"/>
</dbReference>
<proteinExistence type="predicted"/>
<dbReference type="Pfam" id="PF02670">
    <property type="entry name" value="DXP_reductoisom"/>
    <property type="match status" value="1"/>
</dbReference>